<dbReference type="InterPro" id="IPR005097">
    <property type="entry name" value="Sacchrp_dh_NADP-bd"/>
</dbReference>
<feature type="domain" description="Saccharopine dehydrogenase NADP binding" evidence="3">
    <location>
        <begin position="716"/>
        <end position="846"/>
    </location>
</feature>
<dbReference type="PRINTS" id="PR00081">
    <property type="entry name" value="GDHRDH"/>
</dbReference>
<dbReference type="EMBL" id="CABFJX010000386">
    <property type="protein sequence ID" value="VTT77411.1"/>
    <property type="molecule type" value="Genomic_DNA"/>
</dbReference>
<dbReference type="Gene3D" id="3.40.50.720">
    <property type="entry name" value="NAD(P)-binding Rossmann-like Domain"/>
    <property type="match status" value="2"/>
</dbReference>
<dbReference type="InterPro" id="IPR020904">
    <property type="entry name" value="Sc_DH/Rdtase_CS"/>
</dbReference>
<protein>
    <recommendedName>
        <fullName evidence="3">Saccharopine dehydrogenase NADP binding domain-containing protein</fullName>
    </recommendedName>
</protein>
<gene>
    <name evidence="4" type="ORF">C2S_10567</name>
</gene>
<dbReference type="PANTHER" id="PTHR45458:SF3">
    <property type="entry name" value="CHAIN DEHYDROGENASE (ATSC), PUTATIVE-RELATED"/>
    <property type="match status" value="1"/>
</dbReference>
<dbReference type="GO" id="GO:0016616">
    <property type="term" value="F:oxidoreductase activity, acting on the CH-OH group of donors, NAD or NADP as acceptor"/>
    <property type="evidence" value="ECO:0007669"/>
    <property type="project" value="TreeGrafter"/>
</dbReference>
<keyword evidence="2" id="KW-1133">Transmembrane helix</keyword>
<dbReference type="SUPFAM" id="SSF51735">
    <property type="entry name" value="NAD(P)-binding Rossmann-fold domains"/>
    <property type="match status" value="2"/>
</dbReference>
<dbReference type="InterPro" id="IPR052184">
    <property type="entry name" value="SDR_enzymes"/>
</dbReference>
<dbReference type="PANTHER" id="PTHR45458">
    <property type="entry name" value="SHORT-CHAIN DEHYDROGENASE/REDUCTASE SDR"/>
    <property type="match status" value="1"/>
</dbReference>
<dbReference type="Proteomes" id="UP000760494">
    <property type="component" value="Unassembled WGS sequence"/>
</dbReference>
<reference evidence="4" key="1">
    <citation type="submission" date="2019-05" db="EMBL/GenBank/DDBJ databases">
        <authorList>
            <person name="Piombo E."/>
        </authorList>
    </citation>
    <scope>NUCLEOTIDE SEQUENCE</scope>
    <source>
        <strain evidence="4">C2S</strain>
    </source>
</reference>
<evidence type="ECO:0000256" key="1">
    <source>
        <dbReference type="ARBA" id="ARBA00022857"/>
    </source>
</evidence>
<evidence type="ECO:0000313" key="5">
    <source>
        <dbReference type="Proteomes" id="UP000760494"/>
    </source>
</evidence>
<dbReference type="PROSITE" id="PS00061">
    <property type="entry name" value="ADH_SHORT"/>
    <property type="match status" value="1"/>
</dbReference>
<feature type="transmembrane region" description="Helical" evidence="2">
    <location>
        <begin position="980"/>
        <end position="1002"/>
    </location>
</feature>
<comment type="caution">
    <text evidence="4">The sequence shown here is derived from an EMBL/GenBank/DDBJ whole genome shotgun (WGS) entry which is preliminary data.</text>
</comment>
<dbReference type="InterPro" id="IPR002347">
    <property type="entry name" value="SDR_fam"/>
</dbReference>
<accession>A0A9Q9RZU5</accession>
<keyword evidence="2" id="KW-0472">Membrane</keyword>
<organism evidence="4 5">
    <name type="scientific">Fusarium fujikuroi</name>
    <name type="common">Bakanae and foot rot disease fungus</name>
    <name type="synonym">Gibberella fujikuroi</name>
    <dbReference type="NCBI Taxonomy" id="5127"/>
    <lineage>
        <taxon>Eukaryota</taxon>
        <taxon>Fungi</taxon>
        <taxon>Dikarya</taxon>
        <taxon>Ascomycota</taxon>
        <taxon>Pezizomycotina</taxon>
        <taxon>Sordariomycetes</taxon>
        <taxon>Hypocreomycetidae</taxon>
        <taxon>Hypocreales</taxon>
        <taxon>Nectriaceae</taxon>
        <taxon>Fusarium</taxon>
        <taxon>Fusarium fujikuroi species complex</taxon>
    </lineage>
</organism>
<dbReference type="InterPro" id="IPR036291">
    <property type="entry name" value="NAD(P)-bd_dom_sf"/>
</dbReference>
<keyword evidence="1" id="KW-0521">NADP</keyword>
<evidence type="ECO:0000313" key="4">
    <source>
        <dbReference type="EMBL" id="VTT77411.1"/>
    </source>
</evidence>
<dbReference type="Pfam" id="PF03435">
    <property type="entry name" value="Sacchrp_dh_NADP"/>
    <property type="match status" value="1"/>
</dbReference>
<name>A0A9Q9RZU5_FUSFU</name>
<evidence type="ECO:0000256" key="2">
    <source>
        <dbReference type="SAM" id="Phobius"/>
    </source>
</evidence>
<proteinExistence type="predicted"/>
<dbReference type="Pfam" id="PF00106">
    <property type="entry name" value="adh_short"/>
    <property type="match status" value="1"/>
</dbReference>
<evidence type="ECO:0000259" key="3">
    <source>
        <dbReference type="Pfam" id="PF03435"/>
    </source>
</evidence>
<sequence length="1114" mass="123651">MPSYLVTGVSRGLGFGFIQVLSSNPDNTIIGLVRNKAATEKKLAEELGSPHNVYILEADITDYHALKGAVSSVSEIAGGSLDYVIANAGLITLWSQWDAVDVLAKDPEHLVNDLQDSFNVNVIGNFHLFNLLTPLVLKGQGKKVIAISSGMSDIDFIRQFEIEPAPAYAISKAGTNVLTAKFAARYAKEGVLFMSICPGSVDSGFEGDLTEEQKEKVAKLGNKFVNYAPHFTGPSTPADSAKAVLRVMNEASLEKGSSGALVSKFGNKQWIRAHLPHIRHVIPQESEAALFPSFSYYNANVYISAYSIKPYIIALLVHPSLHKMTLENLAPELISIILRNVDSPRELHDMISSSPLCLNVFSKTPESFLSSVIRNSVPMDNLRHLLAVHQTPSPATKSTVSEFLQNYFNGSWSFDFPTKKSELVLLCRLYNRMTFMISCYTECMCRLGLIDSVLILTSTECIRLQRAFLRFEIYCRVFPANNYFPFQTVSANDEFSSVEQFDLFITRLSPWEVEEIACVELHVTLMIRDYIDELESQFMSTADMYARLAWPLLCEPEPGAEIDNETERNRERDNLIELKTLDQTRLSLFSKMGRYHSSDNISYMASLGLDFIYDLCTAGEGRSELIRSNCQYSREFLPGALRYSPTWPPDHRYEETASLKNDPLCSNLGYLIFGRFRDDDRMYKPITTTGGRYSGVRQLGYGIQQEKKMSNRPYEISVLGATGWTATICAEHIAKTFPTNTRWCIAGRSAAKLEVLRQELRAINPDRLEPDNYIIPQLDGEGLNPLVRDTEVLINGIGPYHRHGTPIVEACARNGTHYVDFSTETAWIAQMIRDFHEVSKGSGAIIIPAISGSSAPSDLVAWLIARHLREKNQPAASEIVCCGKLNMLGMQGGSLHTVLDVAETYGINDWLTSDTSVLVPDPKHVVKKSQEFLGHRYDQHLGHLATSFVAWGNESIAQRSAALNPKIYGQKFVFKEYSPATGLISALLMHIVTKLGIFLLALRWFRSFVRGKSFDAGSGPNRDESRKIESAEWKAVGYATGNKESVALAKFSYKGALVDMAAILAVEAAASINQMDKNGTTGAGLLTPSTLGITFVDRLRAVGFDLMVEGLESH</sequence>
<dbReference type="AlphaFoldDB" id="A0A9Q9RZU5"/>
<keyword evidence="2" id="KW-0812">Transmembrane</keyword>